<dbReference type="Proteomes" id="UP000502608">
    <property type="component" value="Plasmid pPN3F2_2"/>
</dbReference>
<reference evidence="1 2" key="1">
    <citation type="submission" date="2020-03" db="EMBL/GenBank/DDBJ databases">
        <title>Complete genome sequence of Shewanella sp.</title>
        <authorList>
            <person name="Kim Y.-S."/>
            <person name="Kim S.-J."/>
            <person name="Jung H.-K."/>
            <person name="Kim K.-H."/>
        </authorList>
    </citation>
    <scope>NUCLEOTIDE SEQUENCE [LARGE SCALE GENOMIC DNA]</scope>
    <source>
        <strain evidence="1 2">PN3F2</strain>
        <plasmid evidence="1 2">pPN3F2_2</plasmid>
    </source>
</reference>
<keyword evidence="1" id="KW-0614">Plasmid</keyword>
<dbReference type="RefSeq" id="WP_167680467.1">
    <property type="nucleotide sequence ID" value="NZ_CP050315.1"/>
</dbReference>
<keyword evidence="2" id="KW-1185">Reference proteome</keyword>
<protein>
    <submittedName>
        <fullName evidence="1">Uncharacterized protein</fullName>
    </submittedName>
</protein>
<organism evidence="1 2">
    <name type="scientific">Shewanella aestuarii</name>
    <dbReference type="NCBI Taxonomy" id="1028752"/>
    <lineage>
        <taxon>Bacteria</taxon>
        <taxon>Pseudomonadati</taxon>
        <taxon>Pseudomonadota</taxon>
        <taxon>Gammaproteobacteria</taxon>
        <taxon>Alteromonadales</taxon>
        <taxon>Shewanellaceae</taxon>
        <taxon>Shewanella</taxon>
    </lineage>
</organism>
<name>A0A6G9QS81_9GAMM</name>
<evidence type="ECO:0000313" key="2">
    <source>
        <dbReference type="Proteomes" id="UP000502608"/>
    </source>
</evidence>
<evidence type="ECO:0000313" key="1">
    <source>
        <dbReference type="EMBL" id="QIR16639.1"/>
    </source>
</evidence>
<dbReference type="EMBL" id="CP050315">
    <property type="protein sequence ID" value="QIR16639.1"/>
    <property type="molecule type" value="Genomic_DNA"/>
</dbReference>
<geneLocation type="plasmid" evidence="1 2">
    <name>pPN3F2_2</name>
</geneLocation>
<gene>
    <name evidence="1" type="ORF">HBH39_19380</name>
</gene>
<dbReference type="AlphaFoldDB" id="A0A6G9QS81"/>
<dbReference type="KEGG" id="saes:HBH39_19380"/>
<proteinExistence type="predicted"/>
<sequence>MAYFTHLDAEHQSKLSQLILDKASVEHEQAYIANVHKAKSTAQKKKCAGQYIGAWQRLHNSWINCTVTNLFVYDCLQSDTVLNDHQGVKFTHC</sequence>
<accession>A0A6G9QS81</accession>